<dbReference type="PANTHER" id="PTHR37483:SF1">
    <property type="entry name" value="UPF0125 PROTEIN RATB"/>
    <property type="match status" value="1"/>
</dbReference>
<sequence>MAESLIQVTLCWSLQPRQVWEHHLTVPEGSTLEAVLDVGIVMCQQADPTVSPTDLAKLQFLQPGIWGRKVDWHATVREGDRVELYRPLKVDPKVARRQRFKRQGKGRTGLFANRKRGAAAGY</sequence>
<comment type="caution">
    <text evidence="3">The sequence shown here is derived from an EMBL/GenBank/DDBJ whole genome shotgun (WGS) entry which is preliminary data.</text>
</comment>
<evidence type="ECO:0000313" key="4">
    <source>
        <dbReference type="Proteomes" id="UP000647424"/>
    </source>
</evidence>
<dbReference type="InterPro" id="IPR005346">
    <property type="entry name" value="RnfH"/>
</dbReference>
<dbReference type="InterPro" id="IPR037021">
    <property type="entry name" value="RnfH_sf"/>
</dbReference>
<dbReference type="InterPro" id="IPR016155">
    <property type="entry name" value="Mopterin_synth/thiamin_S_b"/>
</dbReference>
<dbReference type="PANTHER" id="PTHR37483">
    <property type="entry name" value="UPF0125 PROTEIN RATB"/>
    <property type="match status" value="1"/>
</dbReference>
<proteinExistence type="inferred from homology"/>
<accession>A0A927FI50</accession>
<dbReference type="AlphaFoldDB" id="A0A927FI50"/>
<evidence type="ECO:0000313" key="3">
    <source>
        <dbReference type="EMBL" id="MBD8051146.1"/>
    </source>
</evidence>
<evidence type="ECO:0000256" key="2">
    <source>
        <dbReference type="HAMAP-Rule" id="MF_00460"/>
    </source>
</evidence>
<reference evidence="3" key="1">
    <citation type="submission" date="2020-09" db="EMBL/GenBank/DDBJ databases">
        <title>Genome seq and assembly of Limnohabitants sp.</title>
        <authorList>
            <person name="Chhetri G."/>
        </authorList>
    </citation>
    <scope>NUCLEOTIDE SEQUENCE</scope>
    <source>
        <strain evidence="3">JUR4</strain>
    </source>
</reference>
<evidence type="ECO:0000256" key="1">
    <source>
        <dbReference type="ARBA" id="ARBA00010645"/>
    </source>
</evidence>
<keyword evidence="4" id="KW-1185">Reference proteome</keyword>
<gene>
    <name evidence="3" type="ORF">IC609_11350</name>
</gene>
<dbReference type="SUPFAM" id="SSF54285">
    <property type="entry name" value="MoaD/ThiS"/>
    <property type="match status" value="1"/>
</dbReference>
<protein>
    <recommendedName>
        <fullName evidence="2">UPF0125 protein IC609_11350</fullName>
    </recommendedName>
</protein>
<comment type="similarity">
    <text evidence="1 2">Belongs to the UPF0125 (RnfH) family.</text>
</comment>
<dbReference type="HAMAP" id="MF_00460">
    <property type="entry name" value="UPF0125_RnfH"/>
    <property type="match status" value="1"/>
</dbReference>
<dbReference type="RefSeq" id="WP_191819604.1">
    <property type="nucleotide sequence ID" value="NZ_JACYFT010000002.1"/>
</dbReference>
<name>A0A927FI50_9BURK</name>
<dbReference type="Gene3D" id="3.10.20.280">
    <property type="entry name" value="RnfH-like"/>
    <property type="match status" value="1"/>
</dbReference>
<dbReference type="Pfam" id="PF03658">
    <property type="entry name" value="Ub-RnfH"/>
    <property type="match status" value="1"/>
</dbReference>
<organism evidence="3 4">
    <name type="scientific">Limnohabitans radicicola</name>
    <dbReference type="NCBI Taxonomy" id="2771427"/>
    <lineage>
        <taxon>Bacteria</taxon>
        <taxon>Pseudomonadati</taxon>
        <taxon>Pseudomonadota</taxon>
        <taxon>Betaproteobacteria</taxon>
        <taxon>Burkholderiales</taxon>
        <taxon>Comamonadaceae</taxon>
        <taxon>Limnohabitans</taxon>
    </lineage>
</organism>
<dbReference type="EMBL" id="JACYFT010000002">
    <property type="protein sequence ID" value="MBD8051146.1"/>
    <property type="molecule type" value="Genomic_DNA"/>
</dbReference>
<dbReference type="Proteomes" id="UP000647424">
    <property type="component" value="Unassembled WGS sequence"/>
</dbReference>